<comment type="subcellular location">
    <subcellularLocation>
        <location evidence="1">Nucleus</location>
    </subcellularLocation>
</comment>
<feature type="non-terminal residue" evidence="5">
    <location>
        <position position="198"/>
    </location>
</feature>
<name>A0A164MVV1_9AGAM</name>
<dbReference type="SUPFAM" id="SSF51197">
    <property type="entry name" value="Clavaminate synthase-like"/>
    <property type="match status" value="1"/>
</dbReference>
<dbReference type="GO" id="GO:0006357">
    <property type="term" value="P:regulation of transcription by RNA polymerase II"/>
    <property type="evidence" value="ECO:0007669"/>
    <property type="project" value="TreeGrafter"/>
</dbReference>
<keyword evidence="6" id="KW-1185">Reference proteome</keyword>
<dbReference type="PANTHER" id="PTHR12549:SF38">
    <property type="entry name" value="JMJC DOMAIN-CONTAINING HISTONE DEMETHYLASE 2, ISOFORM A"/>
    <property type="match status" value="1"/>
</dbReference>
<accession>A0A164MVV1</accession>
<dbReference type="GO" id="GO:0003712">
    <property type="term" value="F:transcription coregulator activity"/>
    <property type="evidence" value="ECO:0007669"/>
    <property type="project" value="TreeGrafter"/>
</dbReference>
<dbReference type="PANTHER" id="PTHR12549">
    <property type="entry name" value="JMJC DOMAIN-CONTAINING HISTONE DEMETHYLATION PROTEIN"/>
    <property type="match status" value="1"/>
</dbReference>
<dbReference type="AlphaFoldDB" id="A0A164MVV1"/>
<dbReference type="Gene3D" id="2.60.120.650">
    <property type="entry name" value="Cupin"/>
    <property type="match status" value="1"/>
</dbReference>
<dbReference type="SMART" id="SM00558">
    <property type="entry name" value="JmjC"/>
    <property type="match status" value="1"/>
</dbReference>
<feature type="non-terminal residue" evidence="5">
    <location>
        <position position="1"/>
    </location>
</feature>
<dbReference type="EMBL" id="KV419457">
    <property type="protein sequence ID" value="KZS87087.1"/>
    <property type="molecule type" value="Genomic_DNA"/>
</dbReference>
<dbReference type="InterPro" id="IPR003347">
    <property type="entry name" value="JmjC_dom"/>
</dbReference>
<organism evidence="5 6">
    <name type="scientific">Sistotremastrum niveocremeum HHB9708</name>
    <dbReference type="NCBI Taxonomy" id="1314777"/>
    <lineage>
        <taxon>Eukaryota</taxon>
        <taxon>Fungi</taxon>
        <taxon>Dikarya</taxon>
        <taxon>Basidiomycota</taxon>
        <taxon>Agaricomycotina</taxon>
        <taxon>Agaricomycetes</taxon>
        <taxon>Sistotremastrales</taxon>
        <taxon>Sistotremastraceae</taxon>
        <taxon>Sertulicium</taxon>
        <taxon>Sertulicium niveocremeum</taxon>
    </lineage>
</organism>
<dbReference type="GO" id="GO:0032454">
    <property type="term" value="F:histone H3K9 demethylase activity"/>
    <property type="evidence" value="ECO:0007669"/>
    <property type="project" value="InterPro"/>
</dbReference>
<gene>
    <name evidence="5" type="ORF">SISNIDRAFT_391001</name>
</gene>
<proteinExistence type="predicted"/>
<feature type="domain" description="JmjC" evidence="4">
    <location>
        <begin position="1"/>
        <end position="173"/>
    </location>
</feature>
<dbReference type="Pfam" id="PF02373">
    <property type="entry name" value="JmjC"/>
    <property type="match status" value="1"/>
</dbReference>
<dbReference type="GO" id="GO:0031490">
    <property type="term" value="F:chromatin DNA binding"/>
    <property type="evidence" value="ECO:0007669"/>
    <property type="project" value="TreeGrafter"/>
</dbReference>
<evidence type="ECO:0000259" key="4">
    <source>
        <dbReference type="PROSITE" id="PS51184"/>
    </source>
</evidence>
<evidence type="ECO:0000313" key="5">
    <source>
        <dbReference type="EMBL" id="KZS87087.1"/>
    </source>
</evidence>
<evidence type="ECO:0000313" key="6">
    <source>
        <dbReference type="Proteomes" id="UP000076722"/>
    </source>
</evidence>
<evidence type="ECO:0000256" key="3">
    <source>
        <dbReference type="ARBA" id="ARBA00023242"/>
    </source>
</evidence>
<keyword evidence="2" id="KW-0479">Metal-binding</keyword>
<dbReference type="GO" id="GO:0000785">
    <property type="term" value="C:chromatin"/>
    <property type="evidence" value="ECO:0007669"/>
    <property type="project" value="TreeGrafter"/>
</dbReference>
<dbReference type="Proteomes" id="UP000076722">
    <property type="component" value="Unassembled WGS sequence"/>
</dbReference>
<keyword evidence="3" id="KW-0539">Nucleus</keyword>
<protein>
    <recommendedName>
        <fullName evidence="4">JmjC domain-containing protein</fullName>
    </recommendedName>
</protein>
<reference evidence="5 6" key="1">
    <citation type="journal article" date="2016" name="Mol. Biol. Evol.">
        <title>Comparative Genomics of Early-Diverging Mushroom-Forming Fungi Provides Insights into the Origins of Lignocellulose Decay Capabilities.</title>
        <authorList>
            <person name="Nagy L.G."/>
            <person name="Riley R."/>
            <person name="Tritt A."/>
            <person name="Adam C."/>
            <person name="Daum C."/>
            <person name="Floudas D."/>
            <person name="Sun H."/>
            <person name="Yadav J.S."/>
            <person name="Pangilinan J."/>
            <person name="Larsson K.H."/>
            <person name="Matsuura K."/>
            <person name="Barry K."/>
            <person name="Labutti K."/>
            <person name="Kuo R."/>
            <person name="Ohm R.A."/>
            <person name="Bhattacharya S.S."/>
            <person name="Shirouzu T."/>
            <person name="Yoshinaga Y."/>
            <person name="Martin F.M."/>
            <person name="Grigoriev I.V."/>
            <person name="Hibbett D.S."/>
        </authorList>
    </citation>
    <scope>NUCLEOTIDE SEQUENCE [LARGE SCALE GENOMIC DNA]</scope>
    <source>
        <strain evidence="5 6">HHB9708</strain>
    </source>
</reference>
<sequence length="198" mass="22664">VTIPSYSRRDGVLNIASYFPTNCVSPDIGPKMYNAFASLDGPGSNGSTRLHTDMADAVEVMTYATDSSNSLDLFRREDLDKIRRFLREEFDLDAIEDSIHKQRFYLDSELREKLYQRHNVSSFRVYRQPGKAIFIPAGCAHQVCNIAECIKVAVNSVSPENVEHCATLTREFREQNGESLWKEDILQLRTTIWHAWKA</sequence>
<dbReference type="STRING" id="1314777.A0A164MVV1"/>
<dbReference type="InterPro" id="IPR045109">
    <property type="entry name" value="LSDs-like"/>
</dbReference>
<dbReference type="GO" id="GO:0000118">
    <property type="term" value="C:histone deacetylase complex"/>
    <property type="evidence" value="ECO:0007669"/>
    <property type="project" value="TreeGrafter"/>
</dbReference>
<dbReference type="GO" id="GO:0046872">
    <property type="term" value="F:metal ion binding"/>
    <property type="evidence" value="ECO:0007669"/>
    <property type="project" value="UniProtKB-KW"/>
</dbReference>
<evidence type="ECO:0000256" key="2">
    <source>
        <dbReference type="ARBA" id="ARBA00022723"/>
    </source>
</evidence>
<evidence type="ECO:0000256" key="1">
    <source>
        <dbReference type="ARBA" id="ARBA00004123"/>
    </source>
</evidence>
<dbReference type="PROSITE" id="PS51184">
    <property type="entry name" value="JMJC"/>
    <property type="match status" value="1"/>
</dbReference>
<dbReference type="OrthoDB" id="1667110at2759"/>